<dbReference type="PROSITE" id="PS00198">
    <property type="entry name" value="4FE4S_FER_1"/>
    <property type="match status" value="2"/>
</dbReference>
<dbReference type="InterPro" id="IPR009051">
    <property type="entry name" value="Helical_ferredxn"/>
</dbReference>
<dbReference type="Pfam" id="PF13183">
    <property type="entry name" value="Fer4_8"/>
    <property type="match status" value="1"/>
</dbReference>
<dbReference type="PIRSF" id="PIRSF000139">
    <property type="entry name" value="Glc_ox_4Fe-4S"/>
    <property type="match status" value="1"/>
</dbReference>
<dbReference type="InterPro" id="IPR004017">
    <property type="entry name" value="Cys_rich_dom"/>
</dbReference>
<keyword evidence="1" id="KW-0004">4Fe-4S</keyword>
<sequence length="395" mass="43552">MKNTRKLADTDLCVMCGMCLPNCPTYQLYQTEAESPRGRIALMQAIDQQRIKADSTALLHIDHCLSCLNCETICPSRVPYGALIDAFRNQHSDSIRKPFVSKLILKQVAKLNGINQLASIINQLGLKQLISLSHHIAKTPANSFPSTKTQLREFYAGNYSKPEQRQGEVSLFIGCSTKASDNKSIEDAIFILNQLKFDVHIPQPQHCCGALHQHNGQQTIAAELLYKSTSQLAQIKTKTVLFFSPACGEMLQQSNDIVVTDARHFILTQLKQQPLAFTASAQAIALHESCSHRNRLNLKTLNADLLNCVPNMQIIKSSNPSLCCGAGGIQSINYPEQAQALLNGKLASFDLSQTNILISDNIGCSLHIKSAISAYNPNIEIMHPISFLARQLAIE</sequence>
<dbReference type="AlphaFoldDB" id="A0A3B0X0R9"/>
<dbReference type="InterPro" id="IPR012257">
    <property type="entry name" value="Glc_ox_4Fe-4S"/>
</dbReference>
<accession>A0A3B0X0R9</accession>
<dbReference type="Gene3D" id="1.10.1060.10">
    <property type="entry name" value="Alpha-helical ferredoxin"/>
    <property type="match status" value="1"/>
</dbReference>
<dbReference type="GO" id="GO:0051539">
    <property type="term" value="F:4 iron, 4 sulfur cluster binding"/>
    <property type="evidence" value="ECO:0007669"/>
    <property type="project" value="UniProtKB-KW"/>
</dbReference>
<dbReference type="InterPro" id="IPR017900">
    <property type="entry name" value="4Fe4S_Fe_S_CS"/>
</dbReference>
<evidence type="ECO:0000313" key="7">
    <source>
        <dbReference type="EMBL" id="VAW58290.1"/>
    </source>
</evidence>
<dbReference type="PROSITE" id="PS51379">
    <property type="entry name" value="4FE4S_FER_2"/>
    <property type="match status" value="1"/>
</dbReference>
<dbReference type="EMBL" id="UOFH01000002">
    <property type="protein sequence ID" value="VAW58290.1"/>
    <property type="molecule type" value="Genomic_DNA"/>
</dbReference>
<dbReference type="PANTHER" id="PTHR32479:SF17">
    <property type="entry name" value="GLYCOLATE OXIDASE IRON-SULFUR SUBUNIT"/>
    <property type="match status" value="1"/>
</dbReference>
<proteinExistence type="predicted"/>
<dbReference type="SUPFAM" id="SSF46548">
    <property type="entry name" value="alpha-helical ferredoxin"/>
    <property type="match status" value="1"/>
</dbReference>
<evidence type="ECO:0000256" key="5">
    <source>
        <dbReference type="ARBA" id="ARBA00023014"/>
    </source>
</evidence>
<gene>
    <name evidence="7" type="ORF">MNBD_GAMMA08-2789</name>
</gene>
<keyword evidence="3" id="KW-0677">Repeat</keyword>
<keyword evidence="2" id="KW-0479">Metal-binding</keyword>
<dbReference type="GO" id="GO:0019154">
    <property type="term" value="F:glycolate dehydrogenase activity"/>
    <property type="evidence" value="ECO:0007669"/>
    <property type="project" value="UniProtKB-EC"/>
</dbReference>
<keyword evidence="4" id="KW-0408">Iron</keyword>
<dbReference type="PANTHER" id="PTHR32479">
    <property type="entry name" value="GLYCOLATE OXIDASE IRON-SULFUR SUBUNIT"/>
    <property type="match status" value="1"/>
</dbReference>
<evidence type="ECO:0000259" key="6">
    <source>
        <dbReference type="PROSITE" id="PS51379"/>
    </source>
</evidence>
<reference evidence="7" key="1">
    <citation type="submission" date="2018-06" db="EMBL/GenBank/DDBJ databases">
        <authorList>
            <person name="Zhirakovskaya E."/>
        </authorList>
    </citation>
    <scope>NUCLEOTIDE SEQUENCE</scope>
</reference>
<dbReference type="Pfam" id="PF02754">
    <property type="entry name" value="CCG"/>
    <property type="match status" value="2"/>
</dbReference>
<feature type="domain" description="4Fe-4S ferredoxin-type" evidence="6">
    <location>
        <begin position="4"/>
        <end position="34"/>
    </location>
</feature>
<evidence type="ECO:0000256" key="1">
    <source>
        <dbReference type="ARBA" id="ARBA00022485"/>
    </source>
</evidence>
<evidence type="ECO:0000256" key="2">
    <source>
        <dbReference type="ARBA" id="ARBA00022723"/>
    </source>
</evidence>
<dbReference type="GO" id="GO:0046872">
    <property type="term" value="F:metal ion binding"/>
    <property type="evidence" value="ECO:0007669"/>
    <property type="project" value="UniProtKB-KW"/>
</dbReference>
<dbReference type="EC" id="1.1.99.14" evidence="7"/>
<keyword evidence="7" id="KW-0560">Oxidoreductase</keyword>
<organism evidence="7">
    <name type="scientific">hydrothermal vent metagenome</name>
    <dbReference type="NCBI Taxonomy" id="652676"/>
    <lineage>
        <taxon>unclassified sequences</taxon>
        <taxon>metagenomes</taxon>
        <taxon>ecological metagenomes</taxon>
    </lineage>
</organism>
<keyword evidence="5" id="KW-0411">Iron-sulfur</keyword>
<evidence type="ECO:0000256" key="3">
    <source>
        <dbReference type="ARBA" id="ARBA00022737"/>
    </source>
</evidence>
<dbReference type="InterPro" id="IPR017896">
    <property type="entry name" value="4Fe4S_Fe-S-bd"/>
</dbReference>
<protein>
    <submittedName>
        <fullName evidence="7">Glycolate dehydrogenase, iron-sulfur subunit GlcF</fullName>
        <ecNumber evidence="7">1.1.99.14</ecNumber>
    </submittedName>
</protein>
<name>A0A3B0X0R9_9ZZZZ</name>
<evidence type="ECO:0000256" key="4">
    <source>
        <dbReference type="ARBA" id="ARBA00023004"/>
    </source>
</evidence>